<keyword evidence="3" id="KW-1185">Reference proteome</keyword>
<evidence type="ECO:0000259" key="1">
    <source>
        <dbReference type="Pfam" id="PF06985"/>
    </source>
</evidence>
<gene>
    <name evidence="2" type="ORF">F5X68DRAFT_135678</name>
</gene>
<evidence type="ECO:0000313" key="3">
    <source>
        <dbReference type="Proteomes" id="UP000770015"/>
    </source>
</evidence>
<dbReference type="AlphaFoldDB" id="A0A9P8VBB9"/>
<dbReference type="InterPro" id="IPR010730">
    <property type="entry name" value="HET"/>
</dbReference>
<organism evidence="2 3">
    <name type="scientific">Plectosphaerella plurivora</name>
    <dbReference type="NCBI Taxonomy" id="936078"/>
    <lineage>
        <taxon>Eukaryota</taxon>
        <taxon>Fungi</taxon>
        <taxon>Dikarya</taxon>
        <taxon>Ascomycota</taxon>
        <taxon>Pezizomycotina</taxon>
        <taxon>Sordariomycetes</taxon>
        <taxon>Hypocreomycetidae</taxon>
        <taxon>Glomerellales</taxon>
        <taxon>Plectosphaerellaceae</taxon>
        <taxon>Plectosphaerella</taxon>
    </lineage>
</organism>
<reference evidence="2" key="1">
    <citation type="journal article" date="2021" name="Nat. Commun.">
        <title>Genetic determinants of endophytism in the Arabidopsis root mycobiome.</title>
        <authorList>
            <person name="Mesny F."/>
            <person name="Miyauchi S."/>
            <person name="Thiergart T."/>
            <person name="Pickel B."/>
            <person name="Atanasova L."/>
            <person name="Karlsson M."/>
            <person name="Huettel B."/>
            <person name="Barry K.W."/>
            <person name="Haridas S."/>
            <person name="Chen C."/>
            <person name="Bauer D."/>
            <person name="Andreopoulos W."/>
            <person name="Pangilinan J."/>
            <person name="LaButti K."/>
            <person name="Riley R."/>
            <person name="Lipzen A."/>
            <person name="Clum A."/>
            <person name="Drula E."/>
            <person name="Henrissat B."/>
            <person name="Kohler A."/>
            <person name="Grigoriev I.V."/>
            <person name="Martin F.M."/>
            <person name="Hacquard S."/>
        </authorList>
    </citation>
    <scope>NUCLEOTIDE SEQUENCE</scope>
    <source>
        <strain evidence="2">MPI-SDFR-AT-0117</strain>
    </source>
</reference>
<dbReference type="PANTHER" id="PTHR33112">
    <property type="entry name" value="DOMAIN PROTEIN, PUTATIVE-RELATED"/>
    <property type="match status" value="1"/>
</dbReference>
<comment type="caution">
    <text evidence="2">The sequence shown here is derived from an EMBL/GenBank/DDBJ whole genome shotgun (WGS) entry which is preliminary data.</text>
</comment>
<dbReference type="Pfam" id="PF06985">
    <property type="entry name" value="HET"/>
    <property type="match status" value="1"/>
</dbReference>
<dbReference type="OrthoDB" id="2157530at2759"/>
<proteinExistence type="predicted"/>
<dbReference type="PANTHER" id="PTHR33112:SF16">
    <property type="entry name" value="HETEROKARYON INCOMPATIBILITY DOMAIN-CONTAINING PROTEIN"/>
    <property type="match status" value="1"/>
</dbReference>
<name>A0A9P8VBB9_9PEZI</name>
<dbReference type="EMBL" id="JAGSXJ010000014">
    <property type="protein sequence ID" value="KAH6685833.1"/>
    <property type="molecule type" value="Genomic_DNA"/>
</dbReference>
<accession>A0A9P8VBB9</accession>
<protein>
    <recommendedName>
        <fullName evidence="1">Heterokaryon incompatibility domain-containing protein</fullName>
    </recommendedName>
</protein>
<dbReference type="Proteomes" id="UP000770015">
    <property type="component" value="Unassembled WGS sequence"/>
</dbReference>
<feature type="domain" description="Heterokaryon incompatibility" evidence="1">
    <location>
        <begin position="313"/>
        <end position="478"/>
    </location>
</feature>
<evidence type="ECO:0000313" key="2">
    <source>
        <dbReference type="EMBL" id="KAH6685833.1"/>
    </source>
</evidence>
<sequence length="826" mass="94466">MTTLTFANLTEWHEKRNSQSNIETLGLPFLFSPPWDEGMRPWYAEYDRLEQQRRASGLLRLSWQDEFESDRFQDRDDIFSPMTERMWVMCPLWVQVLRYKKTANIDKIAIEARRRGWAYLLTMWEEAIRLLREDPGFVASLSPTQARSLALLQSWWSASYCDPVLLIVTKQLFQRQKPNDTWNDPAHFRTYTKVAEIVQGNTSLYHAHLCRLFLLEFQPRTWEPYIAPISLHILQTSRYDSACTAAIQKLAHAVLNPIKTHTIEDDKYPGVLQNDSSHHTLTPEQAATKPTYLWDVQAQWTVEVKTLTKCPEYLCISHTWGRWKKSTSVAMPNVPWRVPENHMYDVKTLPEQLKHLGFQYVWLDLFCIPQDEEDTDRKRTEVAKQASIFKGSARCIAWLHDVESWQGVLAALDWIALKSLSITSTRDEAAIQAALTDATFAARVAPEIIRWVEVEGSNPAQHLPEPSSWFSSLWTLQECVLCPDIQLYSWAWERLEDRRGTPLSLQPLMAILRDTQAFCWLEGRIATPFNVPTQYHKAINTHPSRARLRDNVANWNYPTGPKDLYLFCSMTRLDNVLTSGSPGTVLMNSDLRQCSVRRPADRASAIMSAVGVTDWYSELTQEDASELVLDRYPLAFFREAARKFGAIFYYSEGMGNNMSRVNNPYQKRGTMLPVSTWRGWHGAVTGDYEVVYIDRLDHETVSGWVTQGTDGNIAILSAGVTMTSTDPEGKPIQGTLSCATAEDDQMGRPKMRTGAVSNMLATLKELQFGRRRMLAIALFHDNRALYGVLLEELGVSRGRVDMAKIGTFMMPNVSLPPSTGVNWNIL</sequence>